<dbReference type="Pfam" id="PF13966">
    <property type="entry name" value="zf-RVT"/>
    <property type="match status" value="1"/>
</dbReference>
<dbReference type="EMBL" id="BMAT01009857">
    <property type="protein sequence ID" value="GFS14984.1"/>
    <property type="molecule type" value="Genomic_DNA"/>
</dbReference>
<name>A0AAV4IWP3_9GAST</name>
<sequence length="90" mass="10284">MIRESDNSMKSDGLIIQHSTSLGQNSDVVHIFCMQVNHNTLLQGDMHRRNWGSTACCRLCDSPSETVQHVLFDCPALTARRPLHWHIRDL</sequence>
<dbReference type="Proteomes" id="UP000762676">
    <property type="component" value="Unassembled WGS sequence"/>
</dbReference>
<evidence type="ECO:0000313" key="3">
    <source>
        <dbReference type="Proteomes" id="UP000762676"/>
    </source>
</evidence>
<protein>
    <recommendedName>
        <fullName evidence="1">Reverse transcriptase zinc-binding domain-containing protein</fullName>
    </recommendedName>
</protein>
<reference evidence="2 3" key="1">
    <citation type="journal article" date="2021" name="Elife">
        <title>Chloroplast acquisition without the gene transfer in kleptoplastic sea slugs, Plakobranchus ocellatus.</title>
        <authorList>
            <person name="Maeda T."/>
            <person name="Takahashi S."/>
            <person name="Yoshida T."/>
            <person name="Shimamura S."/>
            <person name="Takaki Y."/>
            <person name="Nagai Y."/>
            <person name="Toyoda A."/>
            <person name="Suzuki Y."/>
            <person name="Arimoto A."/>
            <person name="Ishii H."/>
            <person name="Satoh N."/>
            <person name="Nishiyama T."/>
            <person name="Hasebe M."/>
            <person name="Maruyama T."/>
            <person name="Minagawa J."/>
            <person name="Obokata J."/>
            <person name="Shigenobu S."/>
        </authorList>
    </citation>
    <scope>NUCLEOTIDE SEQUENCE [LARGE SCALE GENOMIC DNA]</scope>
</reference>
<feature type="domain" description="Reverse transcriptase zinc-binding" evidence="1">
    <location>
        <begin position="28"/>
        <end position="76"/>
    </location>
</feature>
<proteinExistence type="predicted"/>
<organism evidence="2 3">
    <name type="scientific">Elysia marginata</name>
    <dbReference type="NCBI Taxonomy" id="1093978"/>
    <lineage>
        <taxon>Eukaryota</taxon>
        <taxon>Metazoa</taxon>
        <taxon>Spiralia</taxon>
        <taxon>Lophotrochozoa</taxon>
        <taxon>Mollusca</taxon>
        <taxon>Gastropoda</taxon>
        <taxon>Heterobranchia</taxon>
        <taxon>Euthyneura</taxon>
        <taxon>Panpulmonata</taxon>
        <taxon>Sacoglossa</taxon>
        <taxon>Placobranchoidea</taxon>
        <taxon>Plakobranchidae</taxon>
        <taxon>Elysia</taxon>
    </lineage>
</organism>
<evidence type="ECO:0000313" key="2">
    <source>
        <dbReference type="EMBL" id="GFS14984.1"/>
    </source>
</evidence>
<evidence type="ECO:0000259" key="1">
    <source>
        <dbReference type="Pfam" id="PF13966"/>
    </source>
</evidence>
<keyword evidence="3" id="KW-1185">Reference proteome</keyword>
<accession>A0AAV4IWP3</accession>
<dbReference type="InterPro" id="IPR026960">
    <property type="entry name" value="RVT-Znf"/>
</dbReference>
<gene>
    <name evidence="2" type="ORF">ElyMa_004920900</name>
</gene>
<comment type="caution">
    <text evidence="2">The sequence shown here is derived from an EMBL/GenBank/DDBJ whole genome shotgun (WGS) entry which is preliminary data.</text>
</comment>
<dbReference type="AlphaFoldDB" id="A0AAV4IWP3"/>